<dbReference type="InterPro" id="IPR002994">
    <property type="entry name" value="Surf1/Shy1"/>
</dbReference>
<dbReference type="Pfam" id="PF02104">
    <property type="entry name" value="SURF1"/>
    <property type="match status" value="1"/>
</dbReference>
<organism evidence="7 8">
    <name type="scientific">Falsiroseomonas frigidaquae</name>
    <dbReference type="NCBI Taxonomy" id="487318"/>
    <lineage>
        <taxon>Bacteria</taxon>
        <taxon>Pseudomonadati</taxon>
        <taxon>Pseudomonadota</taxon>
        <taxon>Alphaproteobacteria</taxon>
        <taxon>Acetobacterales</taxon>
        <taxon>Roseomonadaceae</taxon>
        <taxon>Falsiroseomonas</taxon>
    </lineage>
</organism>
<dbReference type="CDD" id="cd06662">
    <property type="entry name" value="SURF1"/>
    <property type="match status" value="1"/>
</dbReference>
<evidence type="ECO:0000256" key="1">
    <source>
        <dbReference type="ARBA" id="ARBA00004370"/>
    </source>
</evidence>
<evidence type="ECO:0000256" key="2">
    <source>
        <dbReference type="ARBA" id="ARBA00007165"/>
    </source>
</evidence>
<keyword evidence="8" id="KW-1185">Reference proteome</keyword>
<evidence type="ECO:0000313" key="7">
    <source>
        <dbReference type="EMBL" id="NKE43678.1"/>
    </source>
</evidence>
<accession>A0ABX1ET11</accession>
<sequence>MRRLLLPVLVMLPVLGVLLALGTWQVQRLGWKTQLLADIAAAEANPAIPIPAEPQPWTKVAVTGRLDHGREALLGLEVRGPVLGTHLLVPLLREDAPAILVDRGWVPLESSRPIARAEGPVTLEGYVRPGETLGLFAATDDTVGRRFYSFVPAAIGGALGLDRVAPYGLVVLGPADGLPDPARTLPRPTNSHLGYAITWYGLALSLLGVFAVWARRRLREPA</sequence>
<protein>
    <recommendedName>
        <fullName evidence="6">SURF1-like protein</fullName>
    </recommendedName>
</protein>
<keyword evidence="3 6" id="KW-0812">Transmembrane</keyword>
<keyword evidence="5 6" id="KW-0472">Membrane</keyword>
<comment type="caution">
    <text evidence="6">Lacks conserved residue(s) required for the propagation of feature annotation.</text>
</comment>
<dbReference type="PROSITE" id="PS50895">
    <property type="entry name" value="SURF1"/>
    <property type="match status" value="1"/>
</dbReference>
<dbReference type="Proteomes" id="UP000765160">
    <property type="component" value="Unassembled WGS sequence"/>
</dbReference>
<comment type="similarity">
    <text evidence="2 6">Belongs to the SURF1 family.</text>
</comment>
<gene>
    <name evidence="7" type="ORF">HB662_02745</name>
</gene>
<evidence type="ECO:0000256" key="5">
    <source>
        <dbReference type="ARBA" id="ARBA00023136"/>
    </source>
</evidence>
<dbReference type="PANTHER" id="PTHR23427:SF2">
    <property type="entry name" value="SURFEIT LOCUS PROTEIN 1"/>
    <property type="match status" value="1"/>
</dbReference>
<evidence type="ECO:0000313" key="8">
    <source>
        <dbReference type="Proteomes" id="UP000765160"/>
    </source>
</evidence>
<evidence type="ECO:0000256" key="3">
    <source>
        <dbReference type="ARBA" id="ARBA00022692"/>
    </source>
</evidence>
<dbReference type="InterPro" id="IPR045214">
    <property type="entry name" value="Surf1/Surf4"/>
</dbReference>
<comment type="subcellular location">
    <subcellularLocation>
        <location evidence="6">Cell membrane</location>
        <topology evidence="6">Multi-pass membrane protein</topology>
    </subcellularLocation>
    <subcellularLocation>
        <location evidence="1">Membrane</location>
    </subcellularLocation>
</comment>
<keyword evidence="4 6" id="KW-1133">Transmembrane helix</keyword>
<evidence type="ECO:0000256" key="6">
    <source>
        <dbReference type="RuleBase" id="RU363076"/>
    </source>
</evidence>
<evidence type="ECO:0000256" key="4">
    <source>
        <dbReference type="ARBA" id="ARBA00022989"/>
    </source>
</evidence>
<dbReference type="RefSeq" id="WP_168046874.1">
    <property type="nucleotide sequence ID" value="NZ_JAATJR010000001.1"/>
</dbReference>
<reference evidence="7 8" key="1">
    <citation type="submission" date="2020-03" db="EMBL/GenBank/DDBJ databases">
        <title>Roseomonas selenitidurans sp. nov. isolated from soil.</title>
        <authorList>
            <person name="Liu H."/>
        </authorList>
    </citation>
    <scope>NUCLEOTIDE SEQUENCE [LARGE SCALE GENOMIC DNA]</scope>
    <source>
        <strain evidence="7 8">JCM 15073</strain>
    </source>
</reference>
<dbReference type="PANTHER" id="PTHR23427">
    <property type="entry name" value="SURFEIT LOCUS PROTEIN"/>
    <property type="match status" value="1"/>
</dbReference>
<keyword evidence="6" id="KW-1003">Cell membrane</keyword>
<name>A0ABX1ET11_9PROT</name>
<proteinExistence type="inferred from homology"/>
<dbReference type="EMBL" id="JAAVTX010000001">
    <property type="protein sequence ID" value="NKE43678.1"/>
    <property type="molecule type" value="Genomic_DNA"/>
</dbReference>
<comment type="caution">
    <text evidence="7">The sequence shown here is derived from an EMBL/GenBank/DDBJ whole genome shotgun (WGS) entry which is preliminary data.</text>
</comment>
<feature type="transmembrane region" description="Helical" evidence="6">
    <location>
        <begin position="193"/>
        <end position="214"/>
    </location>
</feature>